<dbReference type="PANTHER" id="PTHR47843:SF5">
    <property type="entry name" value="BTB_POZ DOMAIN PROTEIN"/>
    <property type="match status" value="1"/>
</dbReference>
<name>A0AAV9PYC0_9PEZI</name>
<dbReference type="PANTHER" id="PTHR47843">
    <property type="entry name" value="BTB DOMAIN-CONTAINING PROTEIN-RELATED"/>
    <property type="match status" value="1"/>
</dbReference>
<organism evidence="2 3">
    <name type="scientific">Vermiconidia calcicola</name>
    <dbReference type="NCBI Taxonomy" id="1690605"/>
    <lineage>
        <taxon>Eukaryota</taxon>
        <taxon>Fungi</taxon>
        <taxon>Dikarya</taxon>
        <taxon>Ascomycota</taxon>
        <taxon>Pezizomycotina</taxon>
        <taxon>Dothideomycetes</taxon>
        <taxon>Dothideomycetidae</taxon>
        <taxon>Mycosphaerellales</taxon>
        <taxon>Extremaceae</taxon>
        <taxon>Vermiconidia</taxon>
    </lineage>
</organism>
<dbReference type="SUPFAM" id="SSF54695">
    <property type="entry name" value="POZ domain"/>
    <property type="match status" value="1"/>
</dbReference>
<dbReference type="InterPro" id="IPR000210">
    <property type="entry name" value="BTB/POZ_dom"/>
</dbReference>
<reference evidence="2 3" key="1">
    <citation type="submission" date="2023-06" db="EMBL/GenBank/DDBJ databases">
        <title>Black Yeasts Isolated from many extreme environments.</title>
        <authorList>
            <person name="Coleine C."/>
            <person name="Stajich J.E."/>
            <person name="Selbmann L."/>
        </authorList>
    </citation>
    <scope>NUCLEOTIDE SEQUENCE [LARGE SCALE GENOMIC DNA]</scope>
    <source>
        <strain evidence="2 3">CCFEE 5887</strain>
    </source>
</reference>
<dbReference type="EMBL" id="JAXLQG010000020">
    <property type="protein sequence ID" value="KAK5529996.1"/>
    <property type="molecule type" value="Genomic_DNA"/>
</dbReference>
<keyword evidence="3" id="KW-1185">Reference proteome</keyword>
<dbReference type="Pfam" id="PF00651">
    <property type="entry name" value="BTB"/>
    <property type="match status" value="1"/>
</dbReference>
<evidence type="ECO:0000313" key="2">
    <source>
        <dbReference type="EMBL" id="KAK5529996.1"/>
    </source>
</evidence>
<accession>A0AAV9PYC0</accession>
<feature type="domain" description="BTB" evidence="1">
    <location>
        <begin position="12"/>
        <end position="46"/>
    </location>
</feature>
<dbReference type="Gene3D" id="3.30.710.10">
    <property type="entry name" value="Potassium Channel Kv1.1, Chain A"/>
    <property type="match status" value="1"/>
</dbReference>
<sequence>MEANPNEMYLSFLETGKFSDFTIECQGVEFKVHRIVVSTQSAMLEAARPLLVESESRRKIPRFWLAILFMYSNDYDDDELPKFYHRLINWDDEGEEDIVASGRGFSEIDDLGLRRALKVNTLVYKCAEMLGLDELKAEASARFMEAANLAYDMDGFEDPLRLLYESTRCDDSDLRFEVTCLCVENYDVLEFKKKTVEVMKDHEPNVWSVSVELLKRLATSSTSEGGSSKKLRLGKVVKLCNRRAAKMDCNHMVDVSTVRAAVVSPSSVVIKCPVCEPKNEG</sequence>
<dbReference type="AlphaFoldDB" id="A0AAV9PYC0"/>
<dbReference type="InterPro" id="IPR011333">
    <property type="entry name" value="SKP1/BTB/POZ_sf"/>
</dbReference>
<dbReference type="Proteomes" id="UP001345827">
    <property type="component" value="Unassembled WGS sequence"/>
</dbReference>
<gene>
    <name evidence="2" type="ORF">LTR25_009240</name>
</gene>
<protein>
    <recommendedName>
        <fullName evidence="1">BTB domain-containing protein</fullName>
    </recommendedName>
</protein>
<evidence type="ECO:0000313" key="3">
    <source>
        <dbReference type="Proteomes" id="UP001345827"/>
    </source>
</evidence>
<proteinExistence type="predicted"/>
<dbReference type="CDD" id="cd18186">
    <property type="entry name" value="BTB_POZ_ZBTB_KLHL-like"/>
    <property type="match status" value="1"/>
</dbReference>
<comment type="caution">
    <text evidence="2">The sequence shown here is derived from an EMBL/GenBank/DDBJ whole genome shotgun (WGS) entry which is preliminary data.</text>
</comment>
<evidence type="ECO:0000259" key="1">
    <source>
        <dbReference type="Pfam" id="PF00651"/>
    </source>
</evidence>